<dbReference type="InterPro" id="IPR015879">
    <property type="entry name" value="Ring_hydroxy_dOase_asu_C_dom"/>
</dbReference>
<organism evidence="9 10">
    <name type="scientific">SAR324 cluster bacterium</name>
    <dbReference type="NCBI Taxonomy" id="2024889"/>
    <lineage>
        <taxon>Bacteria</taxon>
        <taxon>Deltaproteobacteria</taxon>
        <taxon>SAR324 cluster</taxon>
    </lineage>
</organism>
<keyword evidence="7" id="KW-0520">NAD</keyword>
<dbReference type="GO" id="GO:0051213">
    <property type="term" value="F:dioxygenase activity"/>
    <property type="evidence" value="ECO:0007669"/>
    <property type="project" value="UniProtKB-KW"/>
</dbReference>
<evidence type="ECO:0000256" key="2">
    <source>
        <dbReference type="ARBA" id="ARBA00022714"/>
    </source>
</evidence>
<protein>
    <submittedName>
        <fullName evidence="9">Aromatic ring-hydroxylating dioxygenase subunit alpha</fullName>
    </submittedName>
</protein>
<dbReference type="PROSITE" id="PS51296">
    <property type="entry name" value="RIESKE"/>
    <property type="match status" value="1"/>
</dbReference>
<evidence type="ECO:0000256" key="7">
    <source>
        <dbReference type="ARBA" id="ARBA00023027"/>
    </source>
</evidence>
<comment type="caution">
    <text evidence="9">The sequence shown here is derived from an EMBL/GenBank/DDBJ whole genome shotgun (WGS) entry which is preliminary data.</text>
</comment>
<dbReference type="PROSITE" id="PS00570">
    <property type="entry name" value="RING_HYDROXYL_ALPHA"/>
    <property type="match status" value="1"/>
</dbReference>
<evidence type="ECO:0000256" key="6">
    <source>
        <dbReference type="ARBA" id="ARBA00023014"/>
    </source>
</evidence>
<sequence>MVAQMKSLREQLANCQLPAEQAFSIPPECYTSEELLQEELEKVFQHNWIGLGRADRFAVSGDYETMNLGGKPVIVLRDHDGILRAFANTCRHRGARLLNDDGNCKHIRCPFHAWTYKLDGSLSGAPHMNKVSGFERSDYGLISYHAEERLGFAFVCLAPSAPDLDDYLGDFAKIHAPWPIELLVTTRRRSLTVDCNWKAFLDVFNEYYHLPFVHPDSLDEIYNFPTPADKVTGAFASQFGNTEGTGGLLQDSEEQPLPSMTNLQGRAASGVQYTWVFPNMTFAAGMDVLWIYEAYPLGADCCQVYQSICVPPETAALPDFEKKIAAYYQRFDAGIEEDIPALVNQQRGLASSDARQGRFQPHLEANVASFARWYADQWLRQS</sequence>
<proteinExistence type="predicted"/>
<dbReference type="SUPFAM" id="SSF50022">
    <property type="entry name" value="ISP domain"/>
    <property type="match status" value="1"/>
</dbReference>
<name>A0A432G7K8_9DELT</name>
<accession>A0A432G7K8</accession>
<dbReference type="Gene3D" id="3.90.380.10">
    <property type="entry name" value="Naphthalene 1,2-dioxygenase Alpha Subunit, Chain A, domain 1"/>
    <property type="match status" value="1"/>
</dbReference>
<evidence type="ECO:0000313" key="10">
    <source>
        <dbReference type="Proteomes" id="UP000286801"/>
    </source>
</evidence>
<evidence type="ECO:0000313" key="9">
    <source>
        <dbReference type="EMBL" id="RTZ79823.1"/>
    </source>
</evidence>
<dbReference type="AlphaFoldDB" id="A0A432G7K8"/>
<dbReference type="PRINTS" id="PR00090">
    <property type="entry name" value="RNGDIOXGNASE"/>
</dbReference>
<dbReference type="Gene3D" id="2.102.10.10">
    <property type="entry name" value="Rieske [2Fe-2S] iron-sulphur domain"/>
    <property type="match status" value="1"/>
</dbReference>
<dbReference type="EMBL" id="QNZL01000126">
    <property type="protein sequence ID" value="RTZ79823.1"/>
    <property type="molecule type" value="Genomic_DNA"/>
</dbReference>
<dbReference type="Proteomes" id="UP000286801">
    <property type="component" value="Unassembled WGS sequence"/>
</dbReference>
<evidence type="ECO:0000256" key="1">
    <source>
        <dbReference type="ARBA" id="ARBA00001962"/>
    </source>
</evidence>
<keyword evidence="2" id="KW-0001">2Fe-2S</keyword>
<feature type="domain" description="Rieske" evidence="8">
    <location>
        <begin position="48"/>
        <end position="155"/>
    </location>
</feature>
<evidence type="ECO:0000256" key="5">
    <source>
        <dbReference type="ARBA" id="ARBA00023004"/>
    </source>
</evidence>
<evidence type="ECO:0000256" key="4">
    <source>
        <dbReference type="ARBA" id="ARBA00023002"/>
    </source>
</evidence>
<keyword evidence="5" id="KW-0408">Iron</keyword>
<dbReference type="Pfam" id="PF00355">
    <property type="entry name" value="Rieske"/>
    <property type="match status" value="1"/>
</dbReference>
<dbReference type="CDD" id="cd03469">
    <property type="entry name" value="Rieske_RO_Alpha_N"/>
    <property type="match status" value="1"/>
</dbReference>
<keyword evidence="3" id="KW-0479">Metal-binding</keyword>
<dbReference type="PANTHER" id="PTHR43756">
    <property type="entry name" value="CHOLINE MONOOXYGENASE, CHLOROPLASTIC"/>
    <property type="match status" value="1"/>
</dbReference>
<dbReference type="Pfam" id="PF00848">
    <property type="entry name" value="Ring_hydroxyl_A"/>
    <property type="match status" value="1"/>
</dbReference>
<keyword evidence="4" id="KW-0560">Oxidoreductase</keyword>
<dbReference type="InterPro" id="IPR015881">
    <property type="entry name" value="ARHD_Rieske_2Fe_2S"/>
</dbReference>
<dbReference type="SUPFAM" id="SSF55961">
    <property type="entry name" value="Bet v1-like"/>
    <property type="match status" value="1"/>
</dbReference>
<dbReference type="CDD" id="cd00680">
    <property type="entry name" value="RHO_alpha_C"/>
    <property type="match status" value="1"/>
</dbReference>
<dbReference type="InterPro" id="IPR036922">
    <property type="entry name" value="Rieske_2Fe-2S_sf"/>
</dbReference>
<keyword evidence="9" id="KW-0223">Dioxygenase</keyword>
<reference evidence="9 10" key="1">
    <citation type="submission" date="2018-06" db="EMBL/GenBank/DDBJ databases">
        <title>Combined omics and stable isotope probing to characterize newly discovered Mariana Back-Arc vent microbial communities.</title>
        <authorList>
            <person name="Trembath-Reichert E."/>
            <person name="Huber J.A."/>
        </authorList>
    </citation>
    <scope>NUCLEOTIDE SEQUENCE [LARGE SCALE GENOMIC DNA]</scope>
    <source>
        <strain evidence="9">MAG 63_1</strain>
    </source>
</reference>
<evidence type="ECO:0000256" key="3">
    <source>
        <dbReference type="ARBA" id="ARBA00022723"/>
    </source>
</evidence>
<comment type="cofactor">
    <cofactor evidence="1">
        <name>Fe cation</name>
        <dbReference type="ChEBI" id="CHEBI:24875"/>
    </cofactor>
</comment>
<keyword evidence="6" id="KW-0411">Iron-sulfur</keyword>
<dbReference type="PANTHER" id="PTHR43756:SF5">
    <property type="entry name" value="CHOLINE MONOOXYGENASE, CHLOROPLASTIC"/>
    <property type="match status" value="1"/>
</dbReference>
<gene>
    <name evidence="9" type="ORF">DSY97_04655</name>
</gene>
<dbReference type="GO" id="GO:0005506">
    <property type="term" value="F:iron ion binding"/>
    <property type="evidence" value="ECO:0007669"/>
    <property type="project" value="InterPro"/>
</dbReference>
<evidence type="ECO:0000259" key="8">
    <source>
        <dbReference type="PROSITE" id="PS51296"/>
    </source>
</evidence>
<dbReference type="InterPro" id="IPR001663">
    <property type="entry name" value="Rng_hydr_dOase-A"/>
</dbReference>
<dbReference type="InterPro" id="IPR017941">
    <property type="entry name" value="Rieske_2Fe-2S"/>
</dbReference>
<dbReference type="GO" id="GO:0051537">
    <property type="term" value="F:2 iron, 2 sulfur cluster binding"/>
    <property type="evidence" value="ECO:0007669"/>
    <property type="project" value="UniProtKB-KW"/>
</dbReference>